<name>A0A6J6JFU1_9ZZZZ</name>
<dbReference type="AlphaFoldDB" id="A0A6J6JFU1"/>
<organism evidence="1">
    <name type="scientific">freshwater metagenome</name>
    <dbReference type="NCBI Taxonomy" id="449393"/>
    <lineage>
        <taxon>unclassified sequences</taxon>
        <taxon>metagenomes</taxon>
        <taxon>ecological metagenomes</taxon>
    </lineage>
</organism>
<evidence type="ECO:0000313" key="1">
    <source>
        <dbReference type="EMBL" id="CAB4635183.1"/>
    </source>
</evidence>
<accession>A0A6J6JFU1</accession>
<proteinExistence type="predicted"/>
<dbReference type="EMBL" id="CAEZVJ010000136">
    <property type="protein sequence ID" value="CAB4635183.1"/>
    <property type="molecule type" value="Genomic_DNA"/>
</dbReference>
<sequence length="145" mass="16327">MQLENPRICRRDRGFEFRVRSARSVVDFGQRRLGLGLAHHGSLACALAPQQFTLSAHDTGTRKVDATLERRSVEIVLSNKHSLLGDLVVNSIEIRSGSRRRRGSGSDLGFHLRHLQLECGNLNPCGLNHLVRNRKDRSGLRNILR</sequence>
<gene>
    <name evidence="1" type="ORF">UFOPK1961_01021</name>
</gene>
<protein>
    <submittedName>
        <fullName evidence="1">Unannotated protein</fullName>
    </submittedName>
</protein>
<reference evidence="1" key="1">
    <citation type="submission" date="2020-05" db="EMBL/GenBank/DDBJ databases">
        <authorList>
            <person name="Chiriac C."/>
            <person name="Salcher M."/>
            <person name="Ghai R."/>
            <person name="Kavagutti S V."/>
        </authorList>
    </citation>
    <scope>NUCLEOTIDE SEQUENCE</scope>
</reference>